<comment type="caution">
    <text evidence="2">The sequence shown here is derived from an EMBL/GenBank/DDBJ whole genome shotgun (WGS) entry which is preliminary data.</text>
</comment>
<keyword evidence="1" id="KW-1133">Transmembrane helix</keyword>
<evidence type="ECO:0000313" key="2">
    <source>
        <dbReference type="EMBL" id="NBH62139.1"/>
    </source>
</evidence>
<dbReference type="RefSeq" id="WP_160202426.1">
    <property type="nucleotide sequence ID" value="NZ_QXWK01000020.1"/>
</dbReference>
<evidence type="ECO:0000256" key="1">
    <source>
        <dbReference type="SAM" id="Phobius"/>
    </source>
</evidence>
<feature type="transmembrane region" description="Helical" evidence="1">
    <location>
        <begin position="7"/>
        <end position="24"/>
    </location>
</feature>
<feature type="transmembrane region" description="Helical" evidence="1">
    <location>
        <begin position="30"/>
        <end position="48"/>
    </location>
</feature>
<gene>
    <name evidence="2" type="ORF">D0435_10790</name>
</gene>
<dbReference type="EMBL" id="QXWK01000020">
    <property type="protein sequence ID" value="NBH62139.1"/>
    <property type="molecule type" value="Genomic_DNA"/>
</dbReference>
<accession>A0A845QJT7</accession>
<proteinExistence type="predicted"/>
<evidence type="ECO:0000313" key="3">
    <source>
        <dbReference type="Proteomes" id="UP000446866"/>
    </source>
</evidence>
<reference evidence="2 3" key="1">
    <citation type="submission" date="2018-08" db="EMBL/GenBank/DDBJ databases">
        <title>Murine metabolic-syndrome-specific gut microbial biobank.</title>
        <authorList>
            <person name="Liu C."/>
        </authorList>
    </citation>
    <scope>NUCLEOTIDE SEQUENCE [LARGE SCALE GENOMIC DNA]</scope>
    <source>
        <strain evidence="2 3">28</strain>
    </source>
</reference>
<organism evidence="2 3">
    <name type="scientific">Anaerotruncus colihominis</name>
    <dbReference type="NCBI Taxonomy" id="169435"/>
    <lineage>
        <taxon>Bacteria</taxon>
        <taxon>Bacillati</taxon>
        <taxon>Bacillota</taxon>
        <taxon>Clostridia</taxon>
        <taxon>Eubacteriales</taxon>
        <taxon>Oscillospiraceae</taxon>
        <taxon>Anaerotruncus</taxon>
    </lineage>
</organism>
<name>A0A845QJT7_9FIRM</name>
<dbReference type="AlphaFoldDB" id="A0A845QJT7"/>
<dbReference type="Proteomes" id="UP000446866">
    <property type="component" value="Unassembled WGS sequence"/>
</dbReference>
<keyword evidence="1" id="KW-0812">Transmembrane</keyword>
<keyword evidence="3" id="KW-1185">Reference proteome</keyword>
<keyword evidence="1" id="KW-0472">Membrane</keyword>
<protein>
    <submittedName>
        <fullName evidence="2">Uncharacterized protein</fullName>
    </submittedName>
</protein>
<sequence>MKILKIVFGVMFLLVGIIAIFTNQREPNDILAMVVSITIGFLLCLHAFKSQNKASKKHLNKEHQNNDESFDIDSAIKTLSNEIASSIQFSVPELTEQQQRDLEKVKEMQEASPNPKYRRTPREEDLSFDFEEKWGSQIHFLEAEMQKKYSAATQAQDYDTAIDLAKEALTLYQTLKTFCYQKGKGGEIYFQDIWEYMHNSDSEVFSYKDTIDSRIAYWEEMRTLKEETLSLIASKRGELLQKDIYSLLPSHSKNNIQKIIRELESDGLIHREKKGSTYLLIAK</sequence>